<accession>A0ACC2GWV8</accession>
<dbReference type="Proteomes" id="UP001157502">
    <property type="component" value="Chromosome 8"/>
</dbReference>
<sequence>MNRMPDQSQVSITRACIGVQRPPSDIKVNRPLSIKRDALNLCGALYRTCPPHPTPHPRCQYVILSINEALCVIKQVRGHWRLSPSKVRTALLRKMACWGRVSQKHESSRSAMCPDRGLIIRSNDMKWVYFYSFHTLPKSGTYTAGAAGKDKKGGRKKQSGYNGGQDSSRFPFSPRLPTVTVGTKPKTRLNNIHAINNANLNPRDCLCLATLTSSPSPPRADITLLTRISGSENGARDNRRERFVVSLAVTPVDCCRICVGDEDDRPSGEVLGRAVGAASLVPRRGEAFVGAG</sequence>
<name>A0ACC2GWV8_DALPE</name>
<reference evidence="1" key="1">
    <citation type="submission" date="2021-05" db="EMBL/GenBank/DDBJ databases">
        <authorList>
            <person name="Pan Q."/>
            <person name="Jouanno E."/>
            <person name="Zahm M."/>
            <person name="Klopp C."/>
            <person name="Cabau C."/>
            <person name="Louis A."/>
            <person name="Berthelot C."/>
            <person name="Parey E."/>
            <person name="Roest Crollius H."/>
            <person name="Montfort J."/>
            <person name="Robinson-Rechavi M."/>
            <person name="Bouchez O."/>
            <person name="Lampietro C."/>
            <person name="Lopez Roques C."/>
            <person name="Donnadieu C."/>
            <person name="Postlethwait J."/>
            <person name="Bobe J."/>
            <person name="Dillon D."/>
            <person name="Chandos A."/>
            <person name="von Hippel F."/>
            <person name="Guiguen Y."/>
        </authorList>
    </citation>
    <scope>NUCLEOTIDE SEQUENCE</scope>
    <source>
        <strain evidence="1">YG-Jan2019</strain>
    </source>
</reference>
<proteinExistence type="predicted"/>
<evidence type="ECO:0000313" key="2">
    <source>
        <dbReference type="Proteomes" id="UP001157502"/>
    </source>
</evidence>
<keyword evidence="2" id="KW-1185">Reference proteome</keyword>
<evidence type="ECO:0000313" key="1">
    <source>
        <dbReference type="EMBL" id="KAJ8008263.1"/>
    </source>
</evidence>
<organism evidence="1 2">
    <name type="scientific">Dallia pectoralis</name>
    <name type="common">Alaska blackfish</name>
    <dbReference type="NCBI Taxonomy" id="75939"/>
    <lineage>
        <taxon>Eukaryota</taxon>
        <taxon>Metazoa</taxon>
        <taxon>Chordata</taxon>
        <taxon>Craniata</taxon>
        <taxon>Vertebrata</taxon>
        <taxon>Euteleostomi</taxon>
        <taxon>Actinopterygii</taxon>
        <taxon>Neopterygii</taxon>
        <taxon>Teleostei</taxon>
        <taxon>Protacanthopterygii</taxon>
        <taxon>Esociformes</taxon>
        <taxon>Umbridae</taxon>
        <taxon>Dallia</taxon>
    </lineage>
</organism>
<comment type="caution">
    <text evidence="1">The sequence shown here is derived from an EMBL/GenBank/DDBJ whole genome shotgun (WGS) entry which is preliminary data.</text>
</comment>
<protein>
    <submittedName>
        <fullName evidence="1">Uncharacterized protein</fullName>
    </submittedName>
</protein>
<dbReference type="EMBL" id="CM055735">
    <property type="protein sequence ID" value="KAJ8008263.1"/>
    <property type="molecule type" value="Genomic_DNA"/>
</dbReference>
<gene>
    <name evidence="1" type="ORF">DPEC_G00102980</name>
</gene>